<dbReference type="Proteomes" id="UP000759131">
    <property type="component" value="Unassembled WGS sequence"/>
</dbReference>
<comment type="similarity">
    <text evidence="2">Belongs to the ABC transporter superfamily. ABCC family. Conjugate transporter (TC 3.A.1.208) subfamily.</text>
</comment>
<dbReference type="GO" id="GO:0016887">
    <property type="term" value="F:ATP hydrolysis activity"/>
    <property type="evidence" value="ECO:0007669"/>
    <property type="project" value="InterPro"/>
</dbReference>
<dbReference type="InterPro" id="IPR027417">
    <property type="entry name" value="P-loop_NTPase"/>
</dbReference>
<reference evidence="6" key="1">
    <citation type="submission" date="2020-11" db="EMBL/GenBank/DDBJ databases">
        <authorList>
            <person name="Tran Van P."/>
        </authorList>
    </citation>
    <scope>NUCLEOTIDE SEQUENCE</scope>
</reference>
<dbReference type="InterPro" id="IPR003439">
    <property type="entry name" value="ABC_transporter-like_ATP-bd"/>
</dbReference>
<dbReference type="Pfam" id="PF00005">
    <property type="entry name" value="ABC_tran"/>
    <property type="match status" value="1"/>
</dbReference>
<evidence type="ECO:0000256" key="3">
    <source>
        <dbReference type="ARBA" id="ARBA00022741"/>
    </source>
</evidence>
<dbReference type="SMART" id="SM00382">
    <property type="entry name" value="AAA"/>
    <property type="match status" value="1"/>
</dbReference>
<dbReference type="GO" id="GO:0005524">
    <property type="term" value="F:ATP binding"/>
    <property type="evidence" value="ECO:0007669"/>
    <property type="project" value="UniProtKB-KW"/>
</dbReference>
<dbReference type="SUPFAM" id="SSF52540">
    <property type="entry name" value="P-loop containing nucleoside triphosphate hydrolases"/>
    <property type="match status" value="2"/>
</dbReference>
<organism evidence="6">
    <name type="scientific">Medioppia subpectinata</name>
    <dbReference type="NCBI Taxonomy" id="1979941"/>
    <lineage>
        <taxon>Eukaryota</taxon>
        <taxon>Metazoa</taxon>
        <taxon>Ecdysozoa</taxon>
        <taxon>Arthropoda</taxon>
        <taxon>Chelicerata</taxon>
        <taxon>Arachnida</taxon>
        <taxon>Acari</taxon>
        <taxon>Acariformes</taxon>
        <taxon>Sarcoptiformes</taxon>
        <taxon>Oribatida</taxon>
        <taxon>Brachypylina</taxon>
        <taxon>Oppioidea</taxon>
        <taxon>Oppiidae</taxon>
        <taxon>Medioppia</taxon>
    </lineage>
</organism>
<accession>A0A7R9KFZ0</accession>
<proteinExistence type="inferred from homology"/>
<comment type="subcellular location">
    <subcellularLocation>
        <location evidence="1">Membrane</location>
        <topology evidence="1">Multi-pass membrane protein</topology>
    </subcellularLocation>
</comment>
<dbReference type="EMBL" id="CAJPIZ010000977">
    <property type="protein sequence ID" value="CAG2102646.1"/>
    <property type="molecule type" value="Genomic_DNA"/>
</dbReference>
<protein>
    <recommendedName>
        <fullName evidence="5">AAA+ ATPase domain-containing protein</fullName>
    </recommendedName>
</protein>
<name>A0A7R9KFZ0_9ACAR</name>
<evidence type="ECO:0000313" key="7">
    <source>
        <dbReference type="Proteomes" id="UP000759131"/>
    </source>
</evidence>
<evidence type="ECO:0000313" key="6">
    <source>
        <dbReference type="EMBL" id="CAD7622216.1"/>
    </source>
</evidence>
<dbReference type="CDD" id="cd03244">
    <property type="entry name" value="ABCC_MRP_domain2"/>
    <property type="match status" value="1"/>
</dbReference>
<evidence type="ECO:0000259" key="5">
    <source>
        <dbReference type="SMART" id="SM00382"/>
    </source>
</evidence>
<dbReference type="InterPro" id="IPR050173">
    <property type="entry name" value="ABC_transporter_C-like"/>
</dbReference>
<evidence type="ECO:0000256" key="4">
    <source>
        <dbReference type="ARBA" id="ARBA00022840"/>
    </source>
</evidence>
<dbReference type="AlphaFoldDB" id="A0A7R9KFZ0"/>
<keyword evidence="4" id="KW-0067">ATP-binding</keyword>
<dbReference type="OrthoDB" id="7694235at2759"/>
<dbReference type="PANTHER" id="PTHR24223:SF456">
    <property type="entry name" value="MULTIDRUG RESISTANCE-ASSOCIATED PROTEIN LETHAL(2)03659"/>
    <property type="match status" value="1"/>
</dbReference>
<dbReference type="Gene3D" id="3.40.50.300">
    <property type="entry name" value="P-loop containing nucleotide triphosphate hydrolases"/>
    <property type="match status" value="1"/>
</dbReference>
<dbReference type="PANTHER" id="PTHR24223">
    <property type="entry name" value="ATP-BINDING CASSETTE SUB-FAMILY C"/>
    <property type="match status" value="1"/>
</dbReference>
<sequence length="234" mass="25395">GEKVGVVGRTGAGKSSIIAALFQLTEPLGQILIDGVDIKTIGLHDLRSCISIIPQEPVLFTGSVRKNLDPFGEHSDDELWSALSEVQLRDVVQSMPEQLDAVVTKRGSNLSVGQRQLVCLAGQHFYSRHPSPVPVATGDPSPVDGLPVTRTLLSCLARAILRDNRILVLDEATANVDHRTDALIQTTIRQRFRYCTVITIAHRLNTIIDSDKVMVSQVLMSTPSINICPKGSVS</sequence>
<dbReference type="EMBL" id="OC855552">
    <property type="protein sequence ID" value="CAD7622216.1"/>
    <property type="molecule type" value="Genomic_DNA"/>
</dbReference>
<feature type="domain" description="AAA+ ATPase" evidence="5">
    <location>
        <begin position="1"/>
        <end position="219"/>
    </location>
</feature>
<dbReference type="InterPro" id="IPR003593">
    <property type="entry name" value="AAA+_ATPase"/>
</dbReference>
<keyword evidence="7" id="KW-1185">Reference proteome</keyword>
<feature type="non-terminal residue" evidence="6">
    <location>
        <position position="1"/>
    </location>
</feature>
<feature type="non-terminal residue" evidence="6">
    <location>
        <position position="234"/>
    </location>
</feature>
<evidence type="ECO:0000256" key="2">
    <source>
        <dbReference type="ARBA" id="ARBA00009726"/>
    </source>
</evidence>
<dbReference type="GO" id="GO:0042626">
    <property type="term" value="F:ATPase-coupled transmembrane transporter activity"/>
    <property type="evidence" value="ECO:0007669"/>
    <property type="project" value="TreeGrafter"/>
</dbReference>
<gene>
    <name evidence="6" type="ORF">OSB1V03_LOCUS2682</name>
</gene>
<dbReference type="GO" id="GO:0016020">
    <property type="term" value="C:membrane"/>
    <property type="evidence" value="ECO:0007669"/>
    <property type="project" value="UniProtKB-SubCell"/>
</dbReference>
<keyword evidence="3" id="KW-0547">Nucleotide-binding</keyword>
<evidence type="ECO:0000256" key="1">
    <source>
        <dbReference type="ARBA" id="ARBA00004141"/>
    </source>
</evidence>